<evidence type="ECO:0000313" key="2">
    <source>
        <dbReference type="Proteomes" id="UP000649289"/>
    </source>
</evidence>
<dbReference type="RefSeq" id="WP_191199569.1">
    <property type="nucleotide sequence ID" value="NZ_BAAAPA010000005.1"/>
</dbReference>
<dbReference type="Proteomes" id="UP000649289">
    <property type="component" value="Unassembled WGS sequence"/>
</dbReference>
<dbReference type="EMBL" id="JACXYY010000004">
    <property type="protein sequence ID" value="MBD3915250.1"/>
    <property type="molecule type" value="Genomic_DNA"/>
</dbReference>
<organism evidence="1 2">
    <name type="scientific">Nocardioides hwasunensis</name>
    <dbReference type="NCBI Taxonomy" id="397258"/>
    <lineage>
        <taxon>Bacteria</taxon>
        <taxon>Bacillati</taxon>
        <taxon>Actinomycetota</taxon>
        <taxon>Actinomycetes</taxon>
        <taxon>Propionibacteriales</taxon>
        <taxon>Nocardioidaceae</taxon>
        <taxon>Nocardioides</taxon>
    </lineage>
</organism>
<name>A0ABR8MI51_9ACTN</name>
<evidence type="ECO:0000313" key="1">
    <source>
        <dbReference type="EMBL" id="MBD3915250.1"/>
    </source>
</evidence>
<keyword evidence="2" id="KW-1185">Reference proteome</keyword>
<proteinExistence type="predicted"/>
<comment type="caution">
    <text evidence="1">The sequence shown here is derived from an EMBL/GenBank/DDBJ whole genome shotgun (WGS) entry which is preliminary data.</text>
</comment>
<reference evidence="1 2" key="1">
    <citation type="submission" date="2020-09" db="EMBL/GenBank/DDBJ databases">
        <title>novel species in genus Nocardioides.</title>
        <authorList>
            <person name="Zhang G."/>
        </authorList>
    </citation>
    <scope>NUCLEOTIDE SEQUENCE [LARGE SCALE GENOMIC DNA]</scope>
    <source>
        <strain evidence="1 2">19197</strain>
    </source>
</reference>
<sequence length="245" mass="27047">MDDEAYARELFRILTRPLDLGEAVDAYGTGPDGIDRYQGFGTEVWVTSIDVVPGQHGAQIEVGFAFDVADLTDVPPEGSTLLPFAAAWREAQGCVTPALYAPQVAAQVERAAGRHIERGARPPEPEPDLPDRATQATWLRELERDHAGVGIVATPDEWEQVVRSHHGRRAWLDEDVSELDGSRHRDDRFLVFWEGHLERSVRSELPPVSGALRALLAMRAAGQPRLGPGDGWFAYRPLEDDELPG</sequence>
<gene>
    <name evidence="1" type="ORF">IEZ25_11550</name>
</gene>
<accession>A0ABR8MI51</accession>
<protein>
    <submittedName>
        <fullName evidence="1">Uncharacterized protein</fullName>
    </submittedName>
</protein>